<keyword evidence="2" id="KW-0732">Signal</keyword>
<dbReference type="InterPro" id="IPR001810">
    <property type="entry name" value="F-box_dom"/>
</dbReference>
<feature type="chain" id="PRO_5042249034" description="F-box domain-containing protein" evidence="2">
    <location>
        <begin position="23"/>
        <end position="547"/>
    </location>
</feature>
<organism evidence="4 5">
    <name type="scientific">Mycena maculata</name>
    <dbReference type="NCBI Taxonomy" id="230809"/>
    <lineage>
        <taxon>Eukaryota</taxon>
        <taxon>Fungi</taxon>
        <taxon>Dikarya</taxon>
        <taxon>Basidiomycota</taxon>
        <taxon>Agaricomycotina</taxon>
        <taxon>Agaricomycetes</taxon>
        <taxon>Agaricomycetidae</taxon>
        <taxon>Agaricales</taxon>
        <taxon>Marasmiineae</taxon>
        <taxon>Mycenaceae</taxon>
        <taxon>Mycena</taxon>
    </lineage>
</organism>
<evidence type="ECO:0000256" key="1">
    <source>
        <dbReference type="SAM" id="MobiDB-lite"/>
    </source>
</evidence>
<reference evidence="4" key="1">
    <citation type="submission" date="2023-03" db="EMBL/GenBank/DDBJ databases">
        <title>Massive genome expansion in bonnet fungi (Mycena s.s.) driven by repeated elements and novel gene families across ecological guilds.</title>
        <authorList>
            <consortium name="Lawrence Berkeley National Laboratory"/>
            <person name="Harder C.B."/>
            <person name="Miyauchi S."/>
            <person name="Viragh M."/>
            <person name="Kuo A."/>
            <person name="Thoen E."/>
            <person name="Andreopoulos B."/>
            <person name="Lu D."/>
            <person name="Skrede I."/>
            <person name="Drula E."/>
            <person name="Henrissat B."/>
            <person name="Morin E."/>
            <person name="Kohler A."/>
            <person name="Barry K."/>
            <person name="LaButti K."/>
            <person name="Morin E."/>
            <person name="Salamov A."/>
            <person name="Lipzen A."/>
            <person name="Mereny Z."/>
            <person name="Hegedus B."/>
            <person name="Baldrian P."/>
            <person name="Stursova M."/>
            <person name="Weitz H."/>
            <person name="Taylor A."/>
            <person name="Grigoriev I.V."/>
            <person name="Nagy L.G."/>
            <person name="Martin F."/>
            <person name="Kauserud H."/>
        </authorList>
    </citation>
    <scope>NUCLEOTIDE SEQUENCE</scope>
    <source>
        <strain evidence="4">CBHHK188m</strain>
    </source>
</reference>
<dbReference type="InterPro" id="IPR036047">
    <property type="entry name" value="F-box-like_dom_sf"/>
</dbReference>
<evidence type="ECO:0000313" key="5">
    <source>
        <dbReference type="Proteomes" id="UP001215280"/>
    </source>
</evidence>
<keyword evidence="5" id="KW-1185">Reference proteome</keyword>
<evidence type="ECO:0000313" key="4">
    <source>
        <dbReference type="EMBL" id="KAJ7725630.1"/>
    </source>
</evidence>
<protein>
    <recommendedName>
        <fullName evidence="3">F-box domain-containing protein</fullName>
    </recommendedName>
</protein>
<sequence>MAFVGAVLLAFLLCSSISVSERSDIEQLTFSVAKMLSFDALSPDILLQIVASLTLGDVVSLSMVNKSFNELSQEPSYWLTPLRVTQLYQPLPCPRLEDLSIHPTEDLKRMALHTLRLTRNWSDPFPQVVGAVRSFKSEVHNNILFCLPGNADTIVLYSVEDFTIICRDLKTGFSSAPMFLGPIYDMSSPMQEPDGFTVAALVHLQIIVLTVSTKPVVSTRIILRCELSPSYSYSGVFMTSAIAGVARSAAGGGGVEIQTFNFRDPTISTTIVTDRPRSRVLGSSVIGDTVYFIVPLPGDPQAFVYAVPQRLMAHSSPGPDTDYSLQRSHIARIPRPPDDPAGALGTRAYCVLSTEPNYGWNTISVANAYVRADDTVACALQITFWPRPDPAPRVAFNSEEEYEREKGRLMLPAQTVSIPGSLSSRTGTAWELLVISNSGLAVVLVVDPPPPVTGPDEGDNDGDDGAAGAEGDTAEEEDVPPPPPPKLMLVRYDPVLNSTSLHELQIPPLAEDDEQVNTQGICGLALDDHLGFVIVVTVHNLHYIPYA</sequence>
<evidence type="ECO:0000256" key="2">
    <source>
        <dbReference type="SAM" id="SignalP"/>
    </source>
</evidence>
<feature type="signal peptide" evidence="2">
    <location>
        <begin position="1"/>
        <end position="22"/>
    </location>
</feature>
<dbReference type="Pfam" id="PF00646">
    <property type="entry name" value="F-box"/>
    <property type="match status" value="1"/>
</dbReference>
<dbReference type="AlphaFoldDB" id="A0AAD7HPZ7"/>
<proteinExistence type="predicted"/>
<dbReference type="EMBL" id="JARJLG010000226">
    <property type="protein sequence ID" value="KAJ7725630.1"/>
    <property type="molecule type" value="Genomic_DNA"/>
</dbReference>
<dbReference type="Proteomes" id="UP001215280">
    <property type="component" value="Unassembled WGS sequence"/>
</dbReference>
<dbReference type="PROSITE" id="PS50181">
    <property type="entry name" value="FBOX"/>
    <property type="match status" value="1"/>
</dbReference>
<accession>A0AAD7HPZ7</accession>
<comment type="caution">
    <text evidence="4">The sequence shown here is derived from an EMBL/GenBank/DDBJ whole genome shotgun (WGS) entry which is preliminary data.</text>
</comment>
<gene>
    <name evidence="4" type="ORF">DFH07DRAFT_250805</name>
</gene>
<feature type="region of interest" description="Disordered" evidence="1">
    <location>
        <begin position="446"/>
        <end position="485"/>
    </location>
</feature>
<dbReference type="Gene3D" id="1.20.1280.50">
    <property type="match status" value="1"/>
</dbReference>
<name>A0AAD7HPZ7_9AGAR</name>
<feature type="domain" description="F-box" evidence="3">
    <location>
        <begin position="35"/>
        <end position="81"/>
    </location>
</feature>
<dbReference type="SUPFAM" id="SSF81383">
    <property type="entry name" value="F-box domain"/>
    <property type="match status" value="1"/>
</dbReference>
<evidence type="ECO:0000259" key="3">
    <source>
        <dbReference type="PROSITE" id="PS50181"/>
    </source>
</evidence>